<sequence>MRTLFIEDREEINEVIRACKTCFVGMSLNDAPYVLPMNFALEGDTIILHSAQEGRMWETMKQNPQVCINWTLGEELAWQDVRVGCSYRVKSKSAVVEGSIEFIDDYDEKYRLLGKIMGQYSDREFKFGKPAVVNVGLMKVHINKITGKIFGAKAVTPWNQNKE</sequence>
<accession>A0A1I2AXX8</accession>
<name>A0A1I2AXX8_9BACT</name>
<proteinExistence type="predicted"/>
<evidence type="ECO:0000313" key="1">
    <source>
        <dbReference type="EMBL" id="SFE47750.1"/>
    </source>
</evidence>
<dbReference type="EMBL" id="FONW01000001">
    <property type="protein sequence ID" value="SFE47750.1"/>
    <property type="molecule type" value="Genomic_DNA"/>
</dbReference>
<organism evidence="1 2">
    <name type="scientific">Sunxiuqinia elliptica</name>
    <dbReference type="NCBI Taxonomy" id="655355"/>
    <lineage>
        <taxon>Bacteria</taxon>
        <taxon>Pseudomonadati</taxon>
        <taxon>Bacteroidota</taxon>
        <taxon>Bacteroidia</taxon>
        <taxon>Marinilabiliales</taxon>
        <taxon>Prolixibacteraceae</taxon>
        <taxon>Sunxiuqinia</taxon>
    </lineage>
</organism>
<dbReference type="PANTHER" id="PTHR34071">
    <property type="entry name" value="5-NITROIMIDAZOLE ANTIBIOTICS RESISTANCE PROTEIN, NIMA-FAMILY-RELATED PROTEIN-RELATED"/>
    <property type="match status" value="1"/>
</dbReference>
<evidence type="ECO:0000313" key="2">
    <source>
        <dbReference type="Proteomes" id="UP000198964"/>
    </source>
</evidence>
<dbReference type="SUPFAM" id="SSF50475">
    <property type="entry name" value="FMN-binding split barrel"/>
    <property type="match status" value="1"/>
</dbReference>
<dbReference type="Proteomes" id="UP000198964">
    <property type="component" value="Unassembled WGS sequence"/>
</dbReference>
<dbReference type="Gene3D" id="2.30.110.10">
    <property type="entry name" value="Electron Transport, Fmn-binding Protein, Chain A"/>
    <property type="match status" value="1"/>
</dbReference>
<protein>
    <submittedName>
        <fullName evidence="1">Uncharacterized protein</fullName>
    </submittedName>
</protein>
<dbReference type="Pfam" id="PF12900">
    <property type="entry name" value="Pyridox_ox_2"/>
    <property type="match status" value="1"/>
</dbReference>
<keyword evidence="2" id="KW-1185">Reference proteome</keyword>
<dbReference type="PANTHER" id="PTHR34071:SF2">
    <property type="entry name" value="FLAVIN-NUCLEOTIDE-BINDING PROTEIN"/>
    <property type="match status" value="1"/>
</dbReference>
<gene>
    <name evidence="1" type="ORF">SAMN05216283_101230</name>
</gene>
<dbReference type="InterPro" id="IPR024747">
    <property type="entry name" value="Pyridox_Oxase-rel"/>
</dbReference>
<dbReference type="RefSeq" id="WP_093917984.1">
    <property type="nucleotide sequence ID" value="NZ_FONW01000001.1"/>
</dbReference>
<dbReference type="STRING" id="655355.SAMN05216283_101230"/>
<dbReference type="AlphaFoldDB" id="A0A1I2AXX8"/>
<reference evidence="1 2" key="1">
    <citation type="submission" date="2016-10" db="EMBL/GenBank/DDBJ databases">
        <authorList>
            <person name="de Groot N.N."/>
        </authorList>
    </citation>
    <scope>NUCLEOTIDE SEQUENCE [LARGE SCALE GENOMIC DNA]</scope>
    <source>
        <strain evidence="1 2">CGMCC 1.9156</strain>
    </source>
</reference>
<dbReference type="InterPro" id="IPR012349">
    <property type="entry name" value="Split_barrel_FMN-bd"/>
</dbReference>